<feature type="region of interest" description="Disordered" evidence="1">
    <location>
        <begin position="1"/>
        <end position="29"/>
    </location>
</feature>
<proteinExistence type="predicted"/>
<dbReference type="AlphaFoldDB" id="A0A8H3E3L6"/>
<name>A0A8H3E3L6_9AGAM</name>
<sequence>MAHRYNGTTPVQADSADNNRNLHPQELGQDSDILASTSLKNIDDKDTLLQNIGCLFGIRVDSNDGPQILARQVAKFAGDRNPVVREINELSTESITTKTERETNYIHHGWSIAAASTTNSWISPHAVPLGLLQREQRDAFFEPIRRLSLDGTYLAWNGPVFRNLVDLRLSRIGNAACPTIDQFVAILESSPALCTLWLRHMNLRVGSRLDSAPVKMKTLQILGLEHVEPQGLCLLLPLLAPQLELYVKFEAFPRELEVDEALTDLFARSKVGELHLSTYIHPAQLPRMLARLQHLRIFMWRGVNIGDNFFKAIASNTLIANSQSNVDDGTEGGISANAVSAHICPNLHTLDFQECSISAAALRELVINRAIPKLTIAGCDISVDGTRDDALRLMDDFEKCLNDAVPDLLLSENGLVVD</sequence>
<dbReference type="Gene3D" id="3.80.10.10">
    <property type="entry name" value="Ribonuclease Inhibitor"/>
    <property type="match status" value="1"/>
</dbReference>
<accession>A0A8H3E3L6</accession>
<evidence type="ECO:0000256" key="1">
    <source>
        <dbReference type="SAM" id="MobiDB-lite"/>
    </source>
</evidence>
<dbReference type="EMBL" id="CAJNJQ010002854">
    <property type="protein sequence ID" value="CAE7186682.1"/>
    <property type="molecule type" value="Genomic_DNA"/>
</dbReference>
<dbReference type="Proteomes" id="UP000663827">
    <property type="component" value="Unassembled WGS sequence"/>
</dbReference>
<organism evidence="2 3">
    <name type="scientific">Rhizoctonia solani</name>
    <dbReference type="NCBI Taxonomy" id="456999"/>
    <lineage>
        <taxon>Eukaryota</taxon>
        <taxon>Fungi</taxon>
        <taxon>Dikarya</taxon>
        <taxon>Basidiomycota</taxon>
        <taxon>Agaricomycotina</taxon>
        <taxon>Agaricomycetes</taxon>
        <taxon>Cantharellales</taxon>
        <taxon>Ceratobasidiaceae</taxon>
        <taxon>Rhizoctonia</taxon>
    </lineage>
</organism>
<feature type="compositionally biased region" description="Polar residues" evidence="1">
    <location>
        <begin position="1"/>
        <end position="22"/>
    </location>
</feature>
<evidence type="ECO:0000313" key="2">
    <source>
        <dbReference type="EMBL" id="CAE7186682.1"/>
    </source>
</evidence>
<comment type="caution">
    <text evidence="2">The sequence shown here is derived from an EMBL/GenBank/DDBJ whole genome shotgun (WGS) entry which is preliminary data.</text>
</comment>
<evidence type="ECO:0000313" key="3">
    <source>
        <dbReference type="Proteomes" id="UP000663827"/>
    </source>
</evidence>
<gene>
    <name evidence="2" type="ORF">RDB_LOCUS122812</name>
</gene>
<dbReference type="InterPro" id="IPR032675">
    <property type="entry name" value="LRR_dom_sf"/>
</dbReference>
<reference evidence="2" key="1">
    <citation type="submission" date="2021-01" db="EMBL/GenBank/DDBJ databases">
        <authorList>
            <person name="Kaushik A."/>
        </authorList>
    </citation>
    <scope>NUCLEOTIDE SEQUENCE</scope>
    <source>
        <strain evidence="2">AG5</strain>
    </source>
</reference>
<dbReference type="SUPFAM" id="SSF52047">
    <property type="entry name" value="RNI-like"/>
    <property type="match status" value="1"/>
</dbReference>
<protein>
    <submittedName>
        <fullName evidence="2">Uncharacterized protein</fullName>
    </submittedName>
</protein>